<dbReference type="AlphaFoldDB" id="A0AAD7ECZ0"/>
<dbReference type="GO" id="GO:0008270">
    <property type="term" value="F:zinc ion binding"/>
    <property type="evidence" value="ECO:0007669"/>
    <property type="project" value="UniProtKB-KW"/>
</dbReference>
<feature type="domain" description="MYND-type" evidence="5">
    <location>
        <begin position="236"/>
        <end position="281"/>
    </location>
</feature>
<dbReference type="SUPFAM" id="SSF144232">
    <property type="entry name" value="HIT/MYND zinc finger-like"/>
    <property type="match status" value="1"/>
</dbReference>
<accession>A0AAD7ECZ0</accession>
<dbReference type="PROSITE" id="PS50865">
    <property type="entry name" value="ZF_MYND_2"/>
    <property type="match status" value="1"/>
</dbReference>
<evidence type="ECO:0000256" key="1">
    <source>
        <dbReference type="ARBA" id="ARBA00022723"/>
    </source>
</evidence>
<keyword evidence="7" id="KW-1185">Reference proteome</keyword>
<evidence type="ECO:0000256" key="3">
    <source>
        <dbReference type="ARBA" id="ARBA00022833"/>
    </source>
</evidence>
<evidence type="ECO:0000259" key="5">
    <source>
        <dbReference type="PROSITE" id="PS50865"/>
    </source>
</evidence>
<organism evidence="6 7">
    <name type="scientific">Mycena albidolilacea</name>
    <dbReference type="NCBI Taxonomy" id="1033008"/>
    <lineage>
        <taxon>Eukaryota</taxon>
        <taxon>Fungi</taxon>
        <taxon>Dikarya</taxon>
        <taxon>Basidiomycota</taxon>
        <taxon>Agaricomycotina</taxon>
        <taxon>Agaricomycetes</taxon>
        <taxon>Agaricomycetidae</taxon>
        <taxon>Agaricales</taxon>
        <taxon>Marasmiineae</taxon>
        <taxon>Mycenaceae</taxon>
        <taxon>Mycena</taxon>
    </lineage>
</organism>
<keyword evidence="1" id="KW-0479">Metal-binding</keyword>
<dbReference type="Pfam" id="PF01753">
    <property type="entry name" value="zf-MYND"/>
    <property type="match status" value="1"/>
</dbReference>
<dbReference type="EMBL" id="JARIHO010000069">
    <property type="protein sequence ID" value="KAJ7312903.1"/>
    <property type="molecule type" value="Genomic_DNA"/>
</dbReference>
<keyword evidence="3" id="KW-0862">Zinc</keyword>
<protein>
    <recommendedName>
        <fullName evidence="5">MYND-type domain-containing protein</fullName>
    </recommendedName>
</protein>
<dbReference type="Proteomes" id="UP001218218">
    <property type="component" value="Unassembled WGS sequence"/>
</dbReference>
<keyword evidence="2 4" id="KW-0863">Zinc-finger</keyword>
<dbReference type="Gene3D" id="6.10.140.2220">
    <property type="match status" value="1"/>
</dbReference>
<proteinExistence type="predicted"/>
<comment type="caution">
    <text evidence="6">The sequence shown here is derived from an EMBL/GenBank/DDBJ whole genome shotgun (WGS) entry which is preliminary data.</text>
</comment>
<evidence type="ECO:0000313" key="7">
    <source>
        <dbReference type="Proteomes" id="UP001218218"/>
    </source>
</evidence>
<dbReference type="InterPro" id="IPR002893">
    <property type="entry name" value="Znf_MYND"/>
</dbReference>
<evidence type="ECO:0000313" key="6">
    <source>
        <dbReference type="EMBL" id="KAJ7312903.1"/>
    </source>
</evidence>
<name>A0AAD7ECZ0_9AGAR</name>
<evidence type="ECO:0000256" key="2">
    <source>
        <dbReference type="ARBA" id="ARBA00022771"/>
    </source>
</evidence>
<reference evidence="6" key="1">
    <citation type="submission" date="2023-03" db="EMBL/GenBank/DDBJ databases">
        <title>Massive genome expansion in bonnet fungi (Mycena s.s.) driven by repeated elements and novel gene families across ecological guilds.</title>
        <authorList>
            <consortium name="Lawrence Berkeley National Laboratory"/>
            <person name="Harder C.B."/>
            <person name="Miyauchi S."/>
            <person name="Viragh M."/>
            <person name="Kuo A."/>
            <person name="Thoen E."/>
            <person name="Andreopoulos B."/>
            <person name="Lu D."/>
            <person name="Skrede I."/>
            <person name="Drula E."/>
            <person name="Henrissat B."/>
            <person name="Morin E."/>
            <person name="Kohler A."/>
            <person name="Barry K."/>
            <person name="LaButti K."/>
            <person name="Morin E."/>
            <person name="Salamov A."/>
            <person name="Lipzen A."/>
            <person name="Mereny Z."/>
            <person name="Hegedus B."/>
            <person name="Baldrian P."/>
            <person name="Stursova M."/>
            <person name="Weitz H."/>
            <person name="Taylor A."/>
            <person name="Grigoriev I.V."/>
            <person name="Nagy L.G."/>
            <person name="Martin F."/>
            <person name="Kauserud H."/>
        </authorList>
    </citation>
    <scope>NUCLEOTIDE SEQUENCE</scope>
    <source>
        <strain evidence="6">CBHHK002</strain>
    </source>
</reference>
<sequence>MRPQIIEDFFFKLPDNIPHYENQTDYVRVQTALVDYHDASRDMRGTYIKWSKYLAANPGASITPGAADGDGEKRLEIAIRFRFHFATYNGVITATELALSALDTIIDPDHEDPSDDVSDELLAKALSCVAFAHSELYQNAFKRRDIRVANDHLYAAAIYADAAISRGLTTPIALWVTSLLTRSGTQYNIDVRNSPRYRVFHNLWRAMDNREAEMDAEDNKRSAKVAKAPNAYKCAAKGCGVEGTSKTALPRCAGTCPSGSKPSYCSKDCQKKDWPVHKQICRPGSKNTAEAVTSADNSPAVEVNLNDPRALDGEISTNAGKERIIEIPHPGMPGGKLRIVSKHLSPVFLRYLKGSLTAAGTQ</sequence>
<gene>
    <name evidence="6" type="ORF">DFH08DRAFT_791167</name>
</gene>
<evidence type="ECO:0000256" key="4">
    <source>
        <dbReference type="PROSITE-ProRule" id="PRU00134"/>
    </source>
</evidence>